<accession>A0A327WBH4</accession>
<reference evidence="7 8" key="1">
    <citation type="submission" date="2018-06" db="EMBL/GenBank/DDBJ databases">
        <title>Genomic Encyclopedia of Archaeal and Bacterial Type Strains, Phase II (KMG-II): from individual species to whole genera.</title>
        <authorList>
            <person name="Goeker M."/>
        </authorList>
    </citation>
    <scope>NUCLEOTIDE SEQUENCE [LARGE SCALE GENOMIC DNA]</scope>
    <source>
        <strain evidence="7 8">DSM 29821</strain>
    </source>
</reference>
<dbReference type="RefSeq" id="WP_211323806.1">
    <property type="nucleotide sequence ID" value="NZ_QLMA01000003.1"/>
</dbReference>
<evidence type="ECO:0000313" key="8">
    <source>
        <dbReference type="Proteomes" id="UP000249819"/>
    </source>
</evidence>
<evidence type="ECO:0000259" key="6">
    <source>
        <dbReference type="Pfam" id="PF01494"/>
    </source>
</evidence>
<dbReference type="EMBL" id="QLMA01000003">
    <property type="protein sequence ID" value="RAJ83458.1"/>
    <property type="molecule type" value="Genomic_DNA"/>
</dbReference>
<comment type="function">
    <text evidence="5">An FAD-requiring monooxygenase active on some tetracycline antibiotic derivatives, which leads to their inactivation. Hydroxylates carbon 11a of tetracycline and some analogs.</text>
</comment>
<comment type="subcellular location">
    <subcellularLocation>
        <location evidence="5">Cytoplasm</location>
    </subcellularLocation>
</comment>
<keyword evidence="8" id="KW-1185">Reference proteome</keyword>
<feature type="binding site" evidence="5">
    <location>
        <position position="304"/>
    </location>
    <ligand>
        <name>FAD</name>
        <dbReference type="ChEBI" id="CHEBI:57692"/>
    </ligand>
</feature>
<comment type="similarity">
    <text evidence="5">Belongs to the aromatic-ring hydroxylase family. TetX subfamily.</text>
</comment>
<evidence type="ECO:0000256" key="1">
    <source>
        <dbReference type="ARBA" id="ARBA00022630"/>
    </source>
</evidence>
<dbReference type="GO" id="GO:0071949">
    <property type="term" value="F:FAD binding"/>
    <property type="evidence" value="ECO:0007669"/>
    <property type="project" value="InterPro"/>
</dbReference>
<dbReference type="InterPro" id="IPR043683">
    <property type="entry name" value="TetX_monooxygenase"/>
</dbReference>
<comment type="domain">
    <text evidence="5">Consists of an N-terminal FAD-binding domain with a Rossman fold and a C-terminal substrate-binding domain.</text>
</comment>
<keyword evidence="5" id="KW-0521">NADP</keyword>
<dbReference type="PANTHER" id="PTHR46972">
    <property type="entry name" value="MONOOXYGENASE ASQM-RELATED"/>
    <property type="match status" value="1"/>
</dbReference>
<keyword evidence="4 5" id="KW-0503">Monooxygenase</keyword>
<dbReference type="Proteomes" id="UP000249819">
    <property type="component" value="Unassembled WGS sequence"/>
</dbReference>
<dbReference type="GO" id="GO:0046677">
    <property type="term" value="P:response to antibiotic"/>
    <property type="evidence" value="ECO:0007669"/>
    <property type="project" value="InterPro"/>
</dbReference>
<dbReference type="EC" id="1.14.13.-" evidence="5"/>
<feature type="binding site" evidence="5">
    <location>
        <position position="44"/>
    </location>
    <ligand>
        <name>NADPH</name>
        <dbReference type="ChEBI" id="CHEBI:57783"/>
    </ligand>
</feature>
<keyword evidence="1 5" id="KW-0285">Flavoprotein</keyword>
<name>A0A327WBH4_9BACT</name>
<dbReference type="SUPFAM" id="SSF51905">
    <property type="entry name" value="FAD/NAD(P)-binding domain"/>
    <property type="match status" value="1"/>
</dbReference>
<dbReference type="PANTHER" id="PTHR46972:SF1">
    <property type="entry name" value="FAD DEPENDENT OXIDOREDUCTASE DOMAIN-CONTAINING PROTEIN"/>
    <property type="match status" value="1"/>
</dbReference>
<dbReference type="AlphaFoldDB" id="A0A327WBH4"/>
<evidence type="ECO:0000256" key="4">
    <source>
        <dbReference type="ARBA" id="ARBA00023033"/>
    </source>
</evidence>
<keyword evidence="2 5" id="KW-0274">FAD</keyword>
<dbReference type="Pfam" id="PF01494">
    <property type="entry name" value="FAD_binding_3"/>
    <property type="match status" value="1"/>
</dbReference>
<evidence type="ECO:0000256" key="3">
    <source>
        <dbReference type="ARBA" id="ARBA00023002"/>
    </source>
</evidence>
<feature type="binding site" evidence="5">
    <location>
        <position position="111"/>
    </location>
    <ligand>
        <name>FAD</name>
        <dbReference type="ChEBI" id="CHEBI:57692"/>
    </ligand>
</feature>
<feature type="binding site" evidence="5">
    <location>
        <position position="51"/>
    </location>
    <ligand>
        <name>FAD</name>
        <dbReference type="ChEBI" id="CHEBI:57692"/>
    </ligand>
</feature>
<dbReference type="InterPro" id="IPR036188">
    <property type="entry name" value="FAD/NAD-bd_sf"/>
</dbReference>
<dbReference type="InterPro" id="IPR002938">
    <property type="entry name" value="FAD-bd"/>
</dbReference>
<keyword evidence="5" id="KW-0547">Nucleotide-binding</keyword>
<dbReference type="GO" id="GO:0004497">
    <property type="term" value="F:monooxygenase activity"/>
    <property type="evidence" value="ECO:0007669"/>
    <property type="project" value="UniProtKB-UniRule"/>
</dbReference>
<feature type="domain" description="FAD-binding" evidence="6">
    <location>
        <begin position="8"/>
        <end position="359"/>
    </location>
</feature>
<dbReference type="GO" id="GO:0005737">
    <property type="term" value="C:cytoplasm"/>
    <property type="evidence" value="ECO:0007669"/>
    <property type="project" value="UniProtKB-SubCell"/>
</dbReference>
<dbReference type="HAMAP" id="MF_00845">
    <property type="entry name" value="TetX_monooxygenase"/>
    <property type="match status" value="1"/>
</dbReference>
<organism evidence="7 8">
    <name type="scientific">Chitinophaga dinghuensis</name>
    <dbReference type="NCBI Taxonomy" id="1539050"/>
    <lineage>
        <taxon>Bacteria</taxon>
        <taxon>Pseudomonadati</taxon>
        <taxon>Bacteroidota</taxon>
        <taxon>Chitinophagia</taxon>
        <taxon>Chitinophagales</taxon>
        <taxon>Chitinophagaceae</taxon>
        <taxon>Chitinophaga</taxon>
    </lineage>
</organism>
<evidence type="ECO:0000256" key="5">
    <source>
        <dbReference type="HAMAP-Rule" id="MF_00845"/>
    </source>
</evidence>
<comment type="subunit">
    <text evidence="5">Monomer.</text>
</comment>
<comment type="caution">
    <text evidence="7">The sequence shown here is derived from an EMBL/GenBank/DDBJ whole genome shotgun (WGS) entry which is preliminary data.</text>
</comment>
<comment type="cofactor">
    <cofactor evidence="5">
        <name>FAD</name>
        <dbReference type="ChEBI" id="CHEBI:57692"/>
    </cofactor>
</comment>
<gene>
    <name evidence="7" type="ORF">CLV59_103426</name>
</gene>
<keyword evidence="5" id="KW-0963">Cytoplasm</keyword>
<dbReference type="Gene3D" id="3.50.50.60">
    <property type="entry name" value="FAD/NAD(P)-binding domain"/>
    <property type="match status" value="1"/>
</dbReference>
<comment type="catalytic activity">
    <reaction evidence="5">
        <text>a tetracycline + NADPH + O2 + H(+) = an 11a-hydroxytetracycline + NADP(+) + H2O</text>
        <dbReference type="Rhea" id="RHEA:61444"/>
        <dbReference type="ChEBI" id="CHEBI:15377"/>
        <dbReference type="ChEBI" id="CHEBI:15378"/>
        <dbReference type="ChEBI" id="CHEBI:15379"/>
        <dbReference type="ChEBI" id="CHEBI:57783"/>
        <dbReference type="ChEBI" id="CHEBI:58349"/>
        <dbReference type="ChEBI" id="CHEBI:144644"/>
        <dbReference type="ChEBI" id="CHEBI:144645"/>
    </reaction>
</comment>
<evidence type="ECO:0000313" key="7">
    <source>
        <dbReference type="EMBL" id="RAJ83458.1"/>
    </source>
</evidence>
<evidence type="ECO:0000256" key="2">
    <source>
        <dbReference type="ARBA" id="ARBA00022827"/>
    </source>
</evidence>
<keyword evidence="3 5" id="KW-0560">Oxidoreductase</keyword>
<protein>
    <recommendedName>
        <fullName evidence="5">Flavin-dependent monooxygenase</fullName>
    </recommendedName>
    <alternativeName>
        <fullName evidence="5">TetX monooxygenase</fullName>
        <shortName evidence="5">TetX</shortName>
        <ecNumber evidence="5">1.14.13.-</ecNumber>
    </alternativeName>
</protein>
<dbReference type="PRINTS" id="PR00420">
    <property type="entry name" value="RNGMNOXGNASE"/>
</dbReference>
<proteinExistence type="inferred from homology"/>
<sequence>MMLITNKQIAIVGGGPGGLMLARLLQMKGATVKVYERDKNKTIRQQGATLDLHEESGLKAMTAAGLMEQFQLHYRPGAEKLRVVDENATILLDEHTHQDNNVSHQRPEIDRGPLRDILMASLLPDTITWDAQFASMETKDNGWKLHFKNGATALADIVIAADGANSLIRPWLSDIAPIYSGVTAVEGNIYQAKKNAPKLNALLQGGKVFALGKEKSLIMSAKGDGTLSFYAGFKAVENWLQTSNINFKDPQSAFDWFLHVYADWHPIWQELFQAEDISFVPRPMYHYPLDQQWQTQSNLTMLGDAAHRMPPYAGEGVNMALLDALELSECLTSEQFETIHDAIAAYEKQMLPRAAAATEMSVANTALLHGENAMNSLFAIFQGD</sequence>